<dbReference type="Proteomes" id="UP000247702">
    <property type="component" value="Unassembled WGS sequence"/>
</dbReference>
<protein>
    <submittedName>
        <fullName evidence="3">Uncharacterized protein</fullName>
    </submittedName>
</protein>
<keyword evidence="1" id="KW-0175">Coiled coil</keyword>
<dbReference type="OrthoDB" id="2346610at2759"/>
<keyword evidence="2" id="KW-1133">Transmembrane helix</keyword>
<feature type="coiled-coil region" evidence="1">
    <location>
        <begin position="344"/>
        <end position="371"/>
    </location>
</feature>
<accession>A0A2Z6Q986</accession>
<evidence type="ECO:0000313" key="5">
    <source>
        <dbReference type="Proteomes" id="UP000247702"/>
    </source>
</evidence>
<gene>
    <name evidence="4" type="ORF">RCL2_001704900</name>
    <name evidence="3" type="ORF">RclHR1_12580003</name>
</gene>
<keyword evidence="5" id="KW-1185">Reference proteome</keyword>
<reference evidence="3 5" key="1">
    <citation type="submission" date="2017-11" db="EMBL/GenBank/DDBJ databases">
        <title>The genome of Rhizophagus clarus HR1 reveals common genetic basis of auxotrophy among arbuscular mycorrhizal fungi.</title>
        <authorList>
            <person name="Kobayashi Y."/>
        </authorList>
    </citation>
    <scope>NUCLEOTIDE SEQUENCE [LARGE SCALE GENOMIC DNA]</scope>
    <source>
        <strain evidence="3 5">HR1</strain>
    </source>
</reference>
<name>A0A2Z6Q986_9GLOM</name>
<evidence type="ECO:0000256" key="1">
    <source>
        <dbReference type="SAM" id="Coils"/>
    </source>
</evidence>
<organism evidence="3 5">
    <name type="scientific">Rhizophagus clarus</name>
    <dbReference type="NCBI Taxonomy" id="94130"/>
    <lineage>
        <taxon>Eukaryota</taxon>
        <taxon>Fungi</taxon>
        <taxon>Fungi incertae sedis</taxon>
        <taxon>Mucoromycota</taxon>
        <taxon>Glomeromycotina</taxon>
        <taxon>Glomeromycetes</taxon>
        <taxon>Glomerales</taxon>
        <taxon>Glomeraceae</taxon>
        <taxon>Rhizophagus</taxon>
    </lineage>
</organism>
<keyword evidence="2" id="KW-0472">Membrane</keyword>
<sequence>MPDIKKYEFQYQYFNISSNSQPSYGILDLSQENSIISLNRLRKHQNDITKYSIKHLTKSSFEQQYHNLDYDNVEGILVDFHILIGIEKFDITLKKILVVKEIEGEDKDERIEFRLGNDFLKEFDAEVEEVGNEILLHRLKFTVQLKGIKDSKSSSSVIGSIKSIKDKKKFKESFSYYDNYLSMIAIIAFATFLSAFVLNMKSFEDESPIFEDKIKLLIDLEKEINSFNISLNELKQSEISIIDLTRNSNKVLTSNRKILINTLNLQELTSKTRISYEMSLDYYGNTLWKLKELNIKKVLFDKTDSLFDRLFSFIFMEREYEINETEFGSYYSLLNRYLDKFSNKEDFLQQITNMEKGLNQLQKNFKNVLNDISNDDGTYKKFFETVSTIIFDNFKNLQSIKFKLKKLKENNIVIGYIFIKLKEDFARILKDRSFNHDEYEQIHSYLSTIRYNREKFLRVAGLSVK</sequence>
<keyword evidence="2" id="KW-0812">Transmembrane</keyword>
<evidence type="ECO:0000313" key="3">
    <source>
        <dbReference type="EMBL" id="GBB86115.1"/>
    </source>
</evidence>
<reference evidence="4" key="2">
    <citation type="submission" date="2019-10" db="EMBL/GenBank/DDBJ databases">
        <title>Conservation and host-specific expression of non-tandemly repeated heterogenous ribosome RNA gene in arbuscular mycorrhizal fungi.</title>
        <authorList>
            <person name="Maeda T."/>
            <person name="Kobayashi Y."/>
            <person name="Nakagawa T."/>
            <person name="Ezawa T."/>
            <person name="Yamaguchi K."/>
            <person name="Bino T."/>
            <person name="Nishimoto Y."/>
            <person name="Shigenobu S."/>
            <person name="Kawaguchi M."/>
        </authorList>
    </citation>
    <scope>NUCLEOTIDE SEQUENCE</scope>
    <source>
        <strain evidence="4">HR1</strain>
    </source>
</reference>
<dbReference type="EMBL" id="BLAL01000194">
    <property type="protein sequence ID" value="GES90181.1"/>
    <property type="molecule type" value="Genomic_DNA"/>
</dbReference>
<proteinExistence type="predicted"/>
<dbReference type="AlphaFoldDB" id="A0A2Z6Q986"/>
<feature type="transmembrane region" description="Helical" evidence="2">
    <location>
        <begin position="177"/>
        <end position="198"/>
    </location>
</feature>
<evidence type="ECO:0000256" key="2">
    <source>
        <dbReference type="SAM" id="Phobius"/>
    </source>
</evidence>
<comment type="caution">
    <text evidence="3">The sequence shown here is derived from an EMBL/GenBank/DDBJ whole genome shotgun (WGS) entry which is preliminary data.</text>
</comment>
<dbReference type="EMBL" id="BEXD01000289">
    <property type="protein sequence ID" value="GBB86115.1"/>
    <property type="molecule type" value="Genomic_DNA"/>
</dbReference>
<dbReference type="Proteomes" id="UP000615446">
    <property type="component" value="Unassembled WGS sequence"/>
</dbReference>
<evidence type="ECO:0000313" key="4">
    <source>
        <dbReference type="EMBL" id="GES90181.1"/>
    </source>
</evidence>